<dbReference type="OrthoDB" id="7289984at2759"/>
<organism evidence="1 2">
    <name type="scientific">Periconia macrospinosa</name>
    <dbReference type="NCBI Taxonomy" id="97972"/>
    <lineage>
        <taxon>Eukaryota</taxon>
        <taxon>Fungi</taxon>
        <taxon>Dikarya</taxon>
        <taxon>Ascomycota</taxon>
        <taxon>Pezizomycotina</taxon>
        <taxon>Dothideomycetes</taxon>
        <taxon>Pleosporomycetidae</taxon>
        <taxon>Pleosporales</taxon>
        <taxon>Massarineae</taxon>
        <taxon>Periconiaceae</taxon>
        <taxon>Periconia</taxon>
    </lineage>
</organism>
<name>A0A2V1DJG3_9PLEO</name>
<dbReference type="PRINTS" id="PR00081">
    <property type="entry name" value="GDHRDH"/>
</dbReference>
<dbReference type="Gene3D" id="3.40.50.720">
    <property type="entry name" value="NAD(P)-binding Rossmann-like Domain"/>
    <property type="match status" value="1"/>
</dbReference>
<dbReference type="GO" id="GO:0016616">
    <property type="term" value="F:oxidoreductase activity, acting on the CH-OH group of donors, NAD or NADP as acceptor"/>
    <property type="evidence" value="ECO:0007669"/>
    <property type="project" value="TreeGrafter"/>
</dbReference>
<dbReference type="Proteomes" id="UP000244855">
    <property type="component" value="Unassembled WGS sequence"/>
</dbReference>
<sequence>MVSWAVTGATRGIGFGFVDNLSSDSNNQVFALIRSRSSAGPLEELAAKRGNIHIVVTDIADPKKLEEAAAEVSKVTAGALDVLILNAGSAVPETSGLPPTAFHGKKEALENEVNENIKNNLFSNIFVIEAFLELIRKGTEKKIAFVSSSSGDVEFTRITGISAVLGYSIAKAGMNMVMTKYAVELANEGIRTLSMSPGWVATDAAEAVTGDPEIRKFFLNAFHKLDPTVTGPIPVETSVAAQLKLVKNLTAEDSGKFVTHNGNSEWF</sequence>
<dbReference type="AlphaFoldDB" id="A0A2V1DJG3"/>
<dbReference type="InterPro" id="IPR002347">
    <property type="entry name" value="SDR_fam"/>
</dbReference>
<dbReference type="PANTHER" id="PTHR45458">
    <property type="entry name" value="SHORT-CHAIN DEHYDROGENASE/REDUCTASE SDR"/>
    <property type="match status" value="1"/>
</dbReference>
<gene>
    <name evidence="1" type="ORF">DM02DRAFT_50480</name>
</gene>
<dbReference type="Pfam" id="PF00106">
    <property type="entry name" value="adh_short"/>
    <property type="match status" value="1"/>
</dbReference>
<reference evidence="1 2" key="1">
    <citation type="journal article" date="2018" name="Sci. Rep.">
        <title>Comparative genomics provides insights into the lifestyle and reveals functional heterogeneity of dark septate endophytic fungi.</title>
        <authorList>
            <person name="Knapp D.G."/>
            <person name="Nemeth J.B."/>
            <person name="Barry K."/>
            <person name="Hainaut M."/>
            <person name="Henrissat B."/>
            <person name="Johnson J."/>
            <person name="Kuo A."/>
            <person name="Lim J.H.P."/>
            <person name="Lipzen A."/>
            <person name="Nolan M."/>
            <person name="Ohm R.A."/>
            <person name="Tamas L."/>
            <person name="Grigoriev I.V."/>
            <person name="Spatafora J.W."/>
            <person name="Nagy L.G."/>
            <person name="Kovacs G.M."/>
        </authorList>
    </citation>
    <scope>NUCLEOTIDE SEQUENCE [LARGE SCALE GENOMIC DNA]</scope>
    <source>
        <strain evidence="1 2">DSE2036</strain>
    </source>
</reference>
<dbReference type="SUPFAM" id="SSF51735">
    <property type="entry name" value="NAD(P)-binding Rossmann-fold domains"/>
    <property type="match status" value="1"/>
</dbReference>
<dbReference type="InterPro" id="IPR036291">
    <property type="entry name" value="NAD(P)-bd_dom_sf"/>
</dbReference>
<dbReference type="PANTHER" id="PTHR45458:SF3">
    <property type="entry name" value="CHAIN DEHYDROGENASE (ATSC), PUTATIVE-RELATED"/>
    <property type="match status" value="1"/>
</dbReference>
<accession>A0A2V1DJG3</accession>
<protein>
    <submittedName>
        <fullName evidence="1">NAD(P)-binding protein</fullName>
    </submittedName>
</protein>
<dbReference type="EMBL" id="KZ805416">
    <property type="protein sequence ID" value="PVH98336.1"/>
    <property type="molecule type" value="Genomic_DNA"/>
</dbReference>
<evidence type="ECO:0000313" key="2">
    <source>
        <dbReference type="Proteomes" id="UP000244855"/>
    </source>
</evidence>
<dbReference type="InterPro" id="IPR052184">
    <property type="entry name" value="SDR_enzymes"/>
</dbReference>
<evidence type="ECO:0000313" key="1">
    <source>
        <dbReference type="EMBL" id="PVH98336.1"/>
    </source>
</evidence>
<keyword evidence="2" id="KW-1185">Reference proteome</keyword>
<proteinExistence type="predicted"/>